<reference evidence="4 5" key="1">
    <citation type="submission" date="2016-06" db="EMBL/GenBank/DDBJ databases">
        <title>Genome sequencing of Cryobacterium arcticum PAMC 27867.</title>
        <authorList>
            <person name="Lee J."/>
            <person name="Kim O.-S."/>
        </authorList>
    </citation>
    <scope>NUCLEOTIDE SEQUENCE [LARGE SCALE GENOMIC DNA]</scope>
    <source>
        <strain evidence="4 5">PAMC 27867</strain>
    </source>
</reference>
<accession>A0A1B1BPU3</accession>
<evidence type="ECO:0000256" key="2">
    <source>
        <dbReference type="SAM" id="SignalP"/>
    </source>
</evidence>
<dbReference type="Proteomes" id="UP000092582">
    <property type="component" value="Chromosome 1"/>
</dbReference>
<feature type="domain" description="Bacterial spore germination immunoglobulin-like" evidence="3">
    <location>
        <begin position="166"/>
        <end position="252"/>
    </location>
</feature>
<feature type="compositionally biased region" description="Low complexity" evidence="1">
    <location>
        <begin position="35"/>
        <end position="66"/>
    </location>
</feature>
<evidence type="ECO:0000259" key="3">
    <source>
        <dbReference type="Pfam" id="PF10648"/>
    </source>
</evidence>
<dbReference type="KEGG" id="cart:PA27867_3775"/>
<dbReference type="EMBL" id="CP016282">
    <property type="protein sequence ID" value="ANP74690.1"/>
    <property type="molecule type" value="Genomic_DNA"/>
</dbReference>
<organism evidence="4 5">
    <name type="scientific">Cryobacterium arcticum</name>
    <dbReference type="NCBI Taxonomy" id="670052"/>
    <lineage>
        <taxon>Bacteria</taxon>
        <taxon>Bacillati</taxon>
        <taxon>Actinomycetota</taxon>
        <taxon>Actinomycetes</taxon>
        <taxon>Micrococcales</taxon>
        <taxon>Microbacteriaceae</taxon>
        <taxon>Cryobacterium</taxon>
    </lineage>
</organism>
<feature type="region of interest" description="Disordered" evidence="1">
    <location>
        <begin position="35"/>
        <end position="69"/>
    </location>
</feature>
<name>A0A1B1BPU3_9MICO</name>
<protein>
    <recommendedName>
        <fullName evidence="3">Bacterial spore germination immunoglobulin-like domain-containing protein</fullName>
    </recommendedName>
</protein>
<proteinExistence type="predicted"/>
<dbReference type="AlphaFoldDB" id="A0A1B1BPU3"/>
<keyword evidence="2" id="KW-0732">Signal</keyword>
<gene>
    <name evidence="4" type="ORF">PA27867_3775</name>
</gene>
<dbReference type="InterPro" id="IPR018911">
    <property type="entry name" value="Gmad2_Ig-like_dom"/>
</dbReference>
<feature type="domain" description="Bacterial spore germination immunoglobulin-like" evidence="3">
    <location>
        <begin position="64"/>
        <end position="147"/>
    </location>
</feature>
<sequence length="264" mass="27080" precursor="true">MVLRSARSAPRAGRKRRVLAVAALLACVLAACAPGPRPEPSGSSSATSTPSATATETPSPAATITIDSPMADAPVTVPVTIKGTASTSDSKLVVDLLDADGQPLCVRHITATPGSGSSATWQTDLAFEPPDAEQDVTLRAYTQSAAGSAENVVERPLTLTTERPPIIITSPGCGDTVVPGGTLTVVGRALVPEAQFTLELRDASGAALLTQDVMAADGTQESDFSATLDIPAGLSTGFYDLVGFDNSLKDGSEQYDFPVQLLVQ</sequence>
<evidence type="ECO:0000313" key="4">
    <source>
        <dbReference type="EMBL" id="ANP74690.1"/>
    </source>
</evidence>
<feature type="signal peptide" evidence="2">
    <location>
        <begin position="1"/>
        <end position="33"/>
    </location>
</feature>
<dbReference type="RefSeq" id="WP_084021319.1">
    <property type="nucleotide sequence ID" value="NZ_CP016282.1"/>
</dbReference>
<dbReference type="OrthoDB" id="5116042at2"/>
<dbReference type="PROSITE" id="PS51257">
    <property type="entry name" value="PROKAR_LIPOPROTEIN"/>
    <property type="match status" value="1"/>
</dbReference>
<dbReference type="Pfam" id="PF10648">
    <property type="entry name" value="Gmad2"/>
    <property type="match status" value="2"/>
</dbReference>
<evidence type="ECO:0000256" key="1">
    <source>
        <dbReference type="SAM" id="MobiDB-lite"/>
    </source>
</evidence>
<feature type="chain" id="PRO_5008520046" description="Bacterial spore germination immunoglobulin-like domain-containing protein" evidence="2">
    <location>
        <begin position="34"/>
        <end position="264"/>
    </location>
</feature>
<keyword evidence="5" id="KW-1185">Reference proteome</keyword>
<evidence type="ECO:0000313" key="5">
    <source>
        <dbReference type="Proteomes" id="UP000092582"/>
    </source>
</evidence>
<dbReference type="STRING" id="670052.PA27867_3775"/>